<feature type="compositionally biased region" description="Polar residues" evidence="1">
    <location>
        <begin position="53"/>
        <end position="64"/>
    </location>
</feature>
<gene>
    <name evidence="2" type="ORF">INT47_007278</name>
</gene>
<dbReference type="AlphaFoldDB" id="A0A8H7R9M6"/>
<reference evidence="2" key="1">
    <citation type="submission" date="2020-12" db="EMBL/GenBank/DDBJ databases">
        <title>Metabolic potential, ecology and presence of endohyphal bacteria is reflected in genomic diversity of Mucoromycotina.</title>
        <authorList>
            <person name="Muszewska A."/>
            <person name="Okrasinska A."/>
            <person name="Steczkiewicz K."/>
            <person name="Drgas O."/>
            <person name="Orlowska M."/>
            <person name="Perlinska-Lenart U."/>
            <person name="Aleksandrzak-Piekarczyk T."/>
            <person name="Szatraj K."/>
            <person name="Zielenkiewicz U."/>
            <person name="Pilsyk S."/>
            <person name="Malc E."/>
            <person name="Mieczkowski P."/>
            <person name="Kruszewska J.S."/>
            <person name="Biernat P."/>
            <person name="Pawlowska J."/>
        </authorList>
    </citation>
    <scope>NUCLEOTIDE SEQUENCE</scope>
    <source>
        <strain evidence="2">WA0000017839</strain>
    </source>
</reference>
<name>A0A8H7R9M6_9FUNG</name>
<feature type="region of interest" description="Disordered" evidence="1">
    <location>
        <begin position="53"/>
        <end position="81"/>
    </location>
</feature>
<dbReference type="OrthoDB" id="2417678at2759"/>
<evidence type="ECO:0000256" key="1">
    <source>
        <dbReference type="SAM" id="MobiDB-lite"/>
    </source>
</evidence>
<sequence length="81" mass="8500">MSAPNYMDNVMSRFGHHLSAHQRTHISDSMVSNLQSAKSGSGYLQMHNSGIASNSLKNLSTNSPGLGGVGATPADDVLSKQ</sequence>
<evidence type="ECO:0000313" key="2">
    <source>
        <dbReference type="EMBL" id="KAG2206265.1"/>
    </source>
</evidence>
<organism evidence="2 3">
    <name type="scientific">Mucor saturninus</name>
    <dbReference type="NCBI Taxonomy" id="64648"/>
    <lineage>
        <taxon>Eukaryota</taxon>
        <taxon>Fungi</taxon>
        <taxon>Fungi incertae sedis</taxon>
        <taxon>Mucoromycota</taxon>
        <taxon>Mucoromycotina</taxon>
        <taxon>Mucoromycetes</taxon>
        <taxon>Mucorales</taxon>
        <taxon>Mucorineae</taxon>
        <taxon>Mucoraceae</taxon>
        <taxon>Mucor</taxon>
    </lineage>
</organism>
<dbReference type="Proteomes" id="UP000603453">
    <property type="component" value="Unassembled WGS sequence"/>
</dbReference>
<protein>
    <submittedName>
        <fullName evidence="2">Uncharacterized protein</fullName>
    </submittedName>
</protein>
<comment type="caution">
    <text evidence="2">The sequence shown here is derived from an EMBL/GenBank/DDBJ whole genome shotgun (WGS) entry which is preliminary data.</text>
</comment>
<evidence type="ECO:0000313" key="3">
    <source>
        <dbReference type="Proteomes" id="UP000603453"/>
    </source>
</evidence>
<proteinExistence type="predicted"/>
<accession>A0A8H7R9M6</accession>
<keyword evidence="3" id="KW-1185">Reference proteome</keyword>
<dbReference type="EMBL" id="JAEPRD010000031">
    <property type="protein sequence ID" value="KAG2206265.1"/>
    <property type="molecule type" value="Genomic_DNA"/>
</dbReference>